<dbReference type="PANTHER" id="PTHR23077">
    <property type="entry name" value="AAA-FAMILY ATPASE"/>
    <property type="match status" value="1"/>
</dbReference>
<gene>
    <name evidence="2" type="ORF">SYN_01904</name>
</gene>
<dbReference type="Proteomes" id="UP000001933">
    <property type="component" value="Chromosome"/>
</dbReference>
<sequence length="373" mass="42358">MEDVPSYYIEVGVMNENLHDTPSPEECVARIFELSGTKLEPDVASGLWQQILNHKWFLSEKVGRDIGMRAACIDFLENIQQATGEYKAYKNRNILNEMGAQVIGRSIWNTIADTQPPKQLVKRRIILPLTREGLSRKHGVVPPKTILFFGPPGTGKTHFARAIAGILSWWYVEIAPSMLMVDGMEKIGANLRSIMEKVRILDELVLFIDEFEEIAASRDNGDRIDKSITNEFLKQLPLLKNQGNKILLVCATNYIQQLDEAMLRPGRFDCIIPVGGLDREGSKTILQNYLSKLNVGEIDLNQVAEMTTGFTPADIEYLFQKIAQFAFEQELATKQDYRVTTETLLQIIPTIRPSLTDKTREKFEKDIVAYSRF</sequence>
<dbReference type="AlphaFoldDB" id="Q2LU38"/>
<evidence type="ECO:0000313" key="3">
    <source>
        <dbReference type="Proteomes" id="UP000001933"/>
    </source>
</evidence>
<proteinExistence type="predicted"/>
<dbReference type="Pfam" id="PF00004">
    <property type="entry name" value="AAA"/>
    <property type="match status" value="1"/>
</dbReference>
<dbReference type="InterPro" id="IPR025111">
    <property type="entry name" value="DUF4032"/>
</dbReference>
<dbReference type="STRING" id="56780.SYN_01904"/>
<dbReference type="GO" id="GO:0016887">
    <property type="term" value="F:ATP hydrolysis activity"/>
    <property type="evidence" value="ECO:0007669"/>
    <property type="project" value="InterPro"/>
</dbReference>
<dbReference type="InParanoid" id="Q2LU38"/>
<dbReference type="EMBL" id="CP000252">
    <property type="protein sequence ID" value="ABC77595.1"/>
    <property type="molecule type" value="Genomic_DNA"/>
</dbReference>
<dbReference type="SMART" id="SM00382">
    <property type="entry name" value="AAA"/>
    <property type="match status" value="1"/>
</dbReference>
<evidence type="ECO:0000259" key="1">
    <source>
        <dbReference type="SMART" id="SM00382"/>
    </source>
</evidence>
<name>Q2LU38_SYNAS</name>
<dbReference type="GO" id="GO:0005524">
    <property type="term" value="F:ATP binding"/>
    <property type="evidence" value="ECO:0007669"/>
    <property type="project" value="InterPro"/>
</dbReference>
<dbReference type="InterPro" id="IPR003593">
    <property type="entry name" value="AAA+_ATPase"/>
</dbReference>
<dbReference type="Pfam" id="PF13224">
    <property type="entry name" value="DUF4032"/>
    <property type="match status" value="1"/>
</dbReference>
<dbReference type="Gene3D" id="1.10.8.60">
    <property type="match status" value="1"/>
</dbReference>
<dbReference type="InterPro" id="IPR050168">
    <property type="entry name" value="AAA_ATPase_domain"/>
</dbReference>
<organism evidence="2 3">
    <name type="scientific">Syntrophus aciditrophicus (strain SB)</name>
    <dbReference type="NCBI Taxonomy" id="56780"/>
    <lineage>
        <taxon>Bacteria</taxon>
        <taxon>Pseudomonadati</taxon>
        <taxon>Thermodesulfobacteriota</taxon>
        <taxon>Syntrophia</taxon>
        <taxon>Syntrophales</taxon>
        <taxon>Syntrophaceae</taxon>
        <taxon>Syntrophus</taxon>
    </lineage>
</organism>
<feature type="domain" description="AAA+ ATPase" evidence="1">
    <location>
        <begin position="142"/>
        <end position="278"/>
    </location>
</feature>
<reference evidence="2 3" key="1">
    <citation type="journal article" date="2007" name="Proc. Natl. Acad. Sci. U.S.A.">
        <title>The genome of Syntrophus aciditrophicus: life at the thermodynamic limit of microbial growth.</title>
        <authorList>
            <person name="McInerney M.J."/>
            <person name="Rohlin L."/>
            <person name="Mouttaki H."/>
            <person name="Kim U."/>
            <person name="Krupp R.S."/>
            <person name="Rios-Hernandez L."/>
            <person name="Sieber J."/>
            <person name="Struchtemeyer C.G."/>
            <person name="Bhattacharyya A."/>
            <person name="Campbell J.W."/>
            <person name="Gunsalus R.P."/>
        </authorList>
    </citation>
    <scope>NUCLEOTIDE SEQUENCE [LARGE SCALE GENOMIC DNA]</scope>
    <source>
        <strain evidence="2 3">SB</strain>
    </source>
</reference>
<dbReference type="InterPro" id="IPR003959">
    <property type="entry name" value="ATPase_AAA_core"/>
</dbReference>
<dbReference type="InterPro" id="IPR027417">
    <property type="entry name" value="P-loop_NTPase"/>
</dbReference>
<protein>
    <submittedName>
        <fullName evidence="2">ATPases of the AAA family</fullName>
    </submittedName>
</protein>
<dbReference type="Gene3D" id="3.40.50.300">
    <property type="entry name" value="P-loop containing nucleotide triphosphate hydrolases"/>
    <property type="match status" value="1"/>
</dbReference>
<dbReference type="eggNOG" id="COG0464">
    <property type="taxonomic scope" value="Bacteria"/>
</dbReference>
<dbReference type="SUPFAM" id="SSF52540">
    <property type="entry name" value="P-loop containing nucleoside triphosphate hydrolases"/>
    <property type="match status" value="1"/>
</dbReference>
<accession>Q2LU38</accession>
<dbReference type="HOGENOM" id="CLU_769303_0_0_7"/>
<evidence type="ECO:0000313" key="2">
    <source>
        <dbReference type="EMBL" id="ABC77595.1"/>
    </source>
</evidence>
<dbReference type="KEGG" id="sat:SYN_01904"/>
<keyword evidence="3" id="KW-1185">Reference proteome</keyword>
<dbReference type="CDD" id="cd19481">
    <property type="entry name" value="RecA-like_protease"/>
    <property type="match status" value="1"/>
</dbReference>